<name>A0ABW9ZB16_9FLAO</name>
<dbReference type="Proteomes" id="UP000798602">
    <property type="component" value="Unassembled WGS sequence"/>
</dbReference>
<accession>A0ABW9ZB16</accession>
<gene>
    <name evidence="1" type="ORF">GV828_02105</name>
</gene>
<evidence type="ECO:0000313" key="1">
    <source>
        <dbReference type="EMBL" id="NBL63988.1"/>
    </source>
</evidence>
<protein>
    <submittedName>
        <fullName evidence="1">Hydrolase</fullName>
    </submittedName>
</protein>
<keyword evidence="1" id="KW-0378">Hydrolase</keyword>
<proteinExistence type="predicted"/>
<dbReference type="EMBL" id="JAABLM010000002">
    <property type="protein sequence ID" value="NBL63988.1"/>
    <property type="molecule type" value="Genomic_DNA"/>
</dbReference>
<evidence type="ECO:0000313" key="2">
    <source>
        <dbReference type="Proteomes" id="UP000798602"/>
    </source>
</evidence>
<comment type="caution">
    <text evidence="1">The sequence shown here is derived from an EMBL/GenBank/DDBJ whole genome shotgun (WGS) entry which is preliminary data.</text>
</comment>
<dbReference type="GO" id="GO:0016787">
    <property type="term" value="F:hydrolase activity"/>
    <property type="evidence" value="ECO:0007669"/>
    <property type="project" value="UniProtKB-KW"/>
</dbReference>
<sequence length="132" mass="15452">MEKYQLEFKTKKDSIQSMYGQVLEANYFSLDYNDNAMDYYEGYDIEQLSNQIRDEIKSLNENPEGNPLTKYGTINGNRTYINKIKILNHRWIIADFNAGKVWGEVLIKYFVNDGKPTDFETVDSFVYSTTVN</sequence>
<reference evidence="2" key="1">
    <citation type="submission" date="2020-01" db="EMBL/GenBank/DDBJ databases">
        <title>Sphingomonas sp. strain CSW-10.</title>
        <authorList>
            <person name="Chen W.-M."/>
        </authorList>
    </citation>
    <scope>NUCLEOTIDE SEQUENCE [LARGE SCALE GENOMIC DNA]</scope>
    <source>
        <strain evidence="2">NST-5</strain>
    </source>
</reference>
<keyword evidence="2" id="KW-1185">Reference proteome</keyword>
<organism evidence="1 2">
    <name type="scientific">Flavobacterium ichthyis</name>
    <dbReference type="NCBI Taxonomy" id="2698827"/>
    <lineage>
        <taxon>Bacteria</taxon>
        <taxon>Pseudomonadati</taxon>
        <taxon>Bacteroidota</taxon>
        <taxon>Flavobacteriia</taxon>
        <taxon>Flavobacteriales</taxon>
        <taxon>Flavobacteriaceae</taxon>
        <taxon>Flavobacterium</taxon>
    </lineage>
</organism>